<feature type="transmembrane region" description="Helical" evidence="1">
    <location>
        <begin position="239"/>
        <end position="262"/>
    </location>
</feature>
<keyword evidence="1" id="KW-1133">Transmembrane helix</keyword>
<sequence length="374" mass="43905">MLVIYRFKDYNEGTDITEAFEAHHISTIPEKLLPLYFVRKATTPRNSPFTFEEDGFYKTLKARVRKDLEDVPKQPEKRSKNLADILFISFMVTSWITVRDESYIMGFLSGLFLTMTCIAAHNFFHQRDNFRMYYFDFTMMSSRNWRISHALSHHIYTNTVYDLEISSLEPFLQYLPTKKNYIIRYGSWLYSPIFYAFIYLGNYLSTIFQAIIEKSSLRWENGIPLFHLLFLYLCSGRPLIATLTFYTFIIIVSSFFFGVIGLNAGHHHPDLFHDGDDVRSSPKIDWGLHQMDSVMDRSEITGSHFLVLITFGDHALHHLFPTIDHGRLNYLYPIFQNVCTEFGIEIKMSTQIDLTVGQFQQLSKMEPTKRRINI</sequence>
<keyword evidence="4" id="KW-1185">Reference proteome</keyword>
<dbReference type="PANTHER" id="PTHR16740">
    <property type="entry name" value="CYTOCHROME B5-RELATED PROTEIN-RELATED"/>
    <property type="match status" value="1"/>
</dbReference>
<protein>
    <submittedName>
        <fullName evidence="3">Fatty acid desaturase</fullName>
    </submittedName>
</protein>
<dbReference type="Pfam" id="PF00487">
    <property type="entry name" value="FA_desaturase"/>
    <property type="match status" value="1"/>
</dbReference>
<gene>
    <name evidence="3" type="ORF">QE152_g8809</name>
</gene>
<keyword evidence="1" id="KW-0472">Membrane</keyword>
<evidence type="ECO:0000256" key="1">
    <source>
        <dbReference type="SAM" id="Phobius"/>
    </source>
</evidence>
<feature type="transmembrane region" description="Helical" evidence="1">
    <location>
        <begin position="188"/>
        <end position="212"/>
    </location>
</feature>
<keyword evidence="1" id="KW-0812">Transmembrane</keyword>
<comment type="caution">
    <text evidence="3">The sequence shown here is derived from an EMBL/GenBank/DDBJ whole genome shotgun (WGS) entry which is preliminary data.</text>
</comment>
<proteinExistence type="predicted"/>
<evidence type="ECO:0000259" key="2">
    <source>
        <dbReference type="Pfam" id="PF00487"/>
    </source>
</evidence>
<dbReference type="AlphaFoldDB" id="A0AAW1LX33"/>
<dbReference type="PANTHER" id="PTHR16740:SF1">
    <property type="entry name" value="CYTOCHROME B5-RELATED PROTEIN-RELATED"/>
    <property type="match status" value="1"/>
</dbReference>
<name>A0AAW1LX33_POPJA</name>
<dbReference type="InterPro" id="IPR053100">
    <property type="entry name" value="Cytochrome_b5-related"/>
</dbReference>
<feature type="transmembrane region" description="Helical" evidence="1">
    <location>
        <begin position="82"/>
        <end position="98"/>
    </location>
</feature>
<organism evidence="3 4">
    <name type="scientific">Popillia japonica</name>
    <name type="common">Japanese beetle</name>
    <dbReference type="NCBI Taxonomy" id="7064"/>
    <lineage>
        <taxon>Eukaryota</taxon>
        <taxon>Metazoa</taxon>
        <taxon>Ecdysozoa</taxon>
        <taxon>Arthropoda</taxon>
        <taxon>Hexapoda</taxon>
        <taxon>Insecta</taxon>
        <taxon>Pterygota</taxon>
        <taxon>Neoptera</taxon>
        <taxon>Endopterygota</taxon>
        <taxon>Coleoptera</taxon>
        <taxon>Polyphaga</taxon>
        <taxon>Scarabaeiformia</taxon>
        <taxon>Scarabaeidae</taxon>
        <taxon>Rutelinae</taxon>
        <taxon>Popillia</taxon>
    </lineage>
</organism>
<dbReference type="EMBL" id="JASPKY010000072">
    <property type="protein sequence ID" value="KAK9739690.1"/>
    <property type="molecule type" value="Genomic_DNA"/>
</dbReference>
<feature type="domain" description="Fatty acid desaturase" evidence="2">
    <location>
        <begin position="104"/>
        <end position="346"/>
    </location>
</feature>
<feature type="transmembrane region" description="Helical" evidence="1">
    <location>
        <begin position="104"/>
        <end position="124"/>
    </location>
</feature>
<dbReference type="InterPro" id="IPR005804">
    <property type="entry name" value="FA_desaturase_dom"/>
</dbReference>
<dbReference type="Proteomes" id="UP001458880">
    <property type="component" value="Unassembled WGS sequence"/>
</dbReference>
<evidence type="ECO:0000313" key="3">
    <source>
        <dbReference type="EMBL" id="KAK9739690.1"/>
    </source>
</evidence>
<accession>A0AAW1LX33</accession>
<dbReference type="GO" id="GO:0006629">
    <property type="term" value="P:lipid metabolic process"/>
    <property type="evidence" value="ECO:0007669"/>
    <property type="project" value="InterPro"/>
</dbReference>
<reference evidence="3 4" key="1">
    <citation type="journal article" date="2024" name="BMC Genomics">
        <title>De novo assembly and annotation of Popillia japonica's genome with initial clues to its potential as an invasive pest.</title>
        <authorList>
            <person name="Cucini C."/>
            <person name="Boschi S."/>
            <person name="Funari R."/>
            <person name="Cardaioli E."/>
            <person name="Iannotti N."/>
            <person name="Marturano G."/>
            <person name="Paoli F."/>
            <person name="Bruttini M."/>
            <person name="Carapelli A."/>
            <person name="Frati F."/>
            <person name="Nardi F."/>
        </authorList>
    </citation>
    <scope>NUCLEOTIDE SEQUENCE [LARGE SCALE GENOMIC DNA]</scope>
    <source>
        <strain evidence="3">DMR45628</strain>
    </source>
</reference>
<evidence type="ECO:0000313" key="4">
    <source>
        <dbReference type="Proteomes" id="UP001458880"/>
    </source>
</evidence>